<comment type="caution">
    <text evidence="1">The sequence shown here is derived from an EMBL/GenBank/DDBJ whole genome shotgun (WGS) entry which is preliminary data.</text>
</comment>
<evidence type="ECO:0000313" key="2">
    <source>
        <dbReference type="Proteomes" id="UP000526734"/>
    </source>
</evidence>
<reference evidence="1 2" key="1">
    <citation type="submission" date="2020-08" db="EMBL/GenBank/DDBJ databases">
        <title>Amycolatopsis sp. nov. DR6-1 isolated from Dendrobium heterocarpum.</title>
        <authorList>
            <person name="Tedsree N."/>
            <person name="Kuncharoen N."/>
            <person name="Likhitwitayawuid K."/>
            <person name="Tanasupawat S."/>
        </authorList>
    </citation>
    <scope>NUCLEOTIDE SEQUENCE [LARGE SCALE GENOMIC DNA]</scope>
    <source>
        <strain evidence="1 2">DR6-1</strain>
    </source>
</reference>
<organism evidence="1 2">
    <name type="scientific">Amycolatopsis dendrobii</name>
    <dbReference type="NCBI Taxonomy" id="2760662"/>
    <lineage>
        <taxon>Bacteria</taxon>
        <taxon>Bacillati</taxon>
        <taxon>Actinomycetota</taxon>
        <taxon>Actinomycetes</taxon>
        <taxon>Pseudonocardiales</taxon>
        <taxon>Pseudonocardiaceae</taxon>
        <taxon>Amycolatopsis</taxon>
    </lineage>
</organism>
<dbReference type="Proteomes" id="UP000526734">
    <property type="component" value="Unassembled WGS sequence"/>
</dbReference>
<gene>
    <name evidence="1" type="ORF">H4281_12535</name>
</gene>
<protein>
    <submittedName>
        <fullName evidence="1">Uncharacterized protein</fullName>
    </submittedName>
</protein>
<dbReference type="EMBL" id="JACGZW010000004">
    <property type="protein sequence ID" value="MBB1153961.1"/>
    <property type="molecule type" value="Genomic_DNA"/>
</dbReference>
<dbReference type="AlphaFoldDB" id="A0A7W3VVS9"/>
<sequence length="88" mass="8857">MSVQDQAAMLASAKDKLPLGAVEAVSAEISSALQVISNALGHDHLANVRMQLAGGGVMGDLVAVSRKLEALGLDIETTAGQLMSAGGQ</sequence>
<accession>A0A7W3VVS9</accession>
<name>A0A7W3VVS9_9PSEU</name>
<dbReference type="RefSeq" id="WP_182891051.1">
    <property type="nucleotide sequence ID" value="NZ_JACGZW010000004.1"/>
</dbReference>
<evidence type="ECO:0000313" key="1">
    <source>
        <dbReference type="EMBL" id="MBB1153961.1"/>
    </source>
</evidence>
<proteinExistence type="predicted"/>
<keyword evidence="2" id="KW-1185">Reference proteome</keyword>